<evidence type="ECO:0000313" key="4">
    <source>
        <dbReference type="Proteomes" id="UP001519309"/>
    </source>
</evidence>
<evidence type="ECO:0000256" key="1">
    <source>
        <dbReference type="ARBA" id="ARBA00022801"/>
    </source>
</evidence>
<dbReference type="InterPro" id="IPR052016">
    <property type="entry name" value="Bact_Sigma-Reg"/>
</dbReference>
<dbReference type="InterPro" id="IPR036457">
    <property type="entry name" value="PPM-type-like_dom_sf"/>
</dbReference>
<dbReference type="Gene3D" id="3.60.40.10">
    <property type="entry name" value="PPM-type phosphatase domain"/>
    <property type="match status" value="1"/>
</dbReference>
<reference evidence="3 4" key="1">
    <citation type="submission" date="2021-03" db="EMBL/GenBank/DDBJ databases">
        <title>Genomic Encyclopedia of Type Strains, Phase IV (KMG-IV): sequencing the most valuable type-strain genomes for metagenomic binning, comparative biology and taxonomic classification.</title>
        <authorList>
            <person name="Goeker M."/>
        </authorList>
    </citation>
    <scope>NUCLEOTIDE SEQUENCE [LARGE SCALE GENOMIC DNA]</scope>
    <source>
        <strain evidence="3 4">DSM 40499</strain>
    </source>
</reference>
<keyword evidence="1" id="KW-0378">Hydrolase</keyword>
<name>A0ABS4LM78_9ACTN</name>
<dbReference type="PANTHER" id="PTHR43156">
    <property type="entry name" value="STAGE II SPORULATION PROTEIN E-RELATED"/>
    <property type="match status" value="1"/>
</dbReference>
<evidence type="ECO:0000256" key="2">
    <source>
        <dbReference type="SAM" id="Phobius"/>
    </source>
</evidence>
<keyword evidence="2" id="KW-1133">Transmembrane helix</keyword>
<accession>A0ABS4LM78</accession>
<keyword evidence="2" id="KW-0472">Membrane</keyword>
<feature type="transmembrane region" description="Helical" evidence="2">
    <location>
        <begin position="52"/>
        <end position="74"/>
    </location>
</feature>
<dbReference type="RefSeq" id="WP_308281802.1">
    <property type="nucleotide sequence ID" value="NZ_CP016279.1"/>
</dbReference>
<keyword evidence="2" id="KW-0812">Transmembrane</keyword>
<sequence>MELRAGRGLLVIALALIVVITVTDLGIGTSVHLGPLLLIAPTLTASFAGPRLTALVGALAQAALVIISVFQGGLTTTNHVAQLIALAVLSALVVFITYVREPRARELSRVRSVAETAQRMLLRPPPRRIGPWRVAWLYLAAEDEAQIGGDLLAVARADHPCTRVLIGDVRGHGLASIGEASVVMGAFREGAQTAAPTRSPWNRATCCCSTPTA</sequence>
<dbReference type="PANTHER" id="PTHR43156:SF2">
    <property type="entry name" value="STAGE II SPORULATION PROTEIN E"/>
    <property type="match status" value="1"/>
</dbReference>
<dbReference type="Proteomes" id="UP001519309">
    <property type="component" value="Unassembled WGS sequence"/>
</dbReference>
<dbReference type="EMBL" id="JAGGLP010000002">
    <property type="protein sequence ID" value="MBP2048394.1"/>
    <property type="molecule type" value="Genomic_DNA"/>
</dbReference>
<feature type="transmembrane region" description="Helical" evidence="2">
    <location>
        <begin position="12"/>
        <end position="40"/>
    </location>
</feature>
<protein>
    <recommendedName>
        <fullName evidence="5">PPM-type phosphatase domain-containing protein</fullName>
    </recommendedName>
</protein>
<gene>
    <name evidence="3" type="ORF">J2Z21_001318</name>
</gene>
<feature type="transmembrane region" description="Helical" evidence="2">
    <location>
        <begin position="80"/>
        <end position="99"/>
    </location>
</feature>
<organism evidence="3 4">
    <name type="scientific">Streptomyces griseochromogenes</name>
    <dbReference type="NCBI Taxonomy" id="68214"/>
    <lineage>
        <taxon>Bacteria</taxon>
        <taxon>Bacillati</taxon>
        <taxon>Actinomycetota</taxon>
        <taxon>Actinomycetes</taxon>
        <taxon>Kitasatosporales</taxon>
        <taxon>Streptomycetaceae</taxon>
        <taxon>Streptomyces</taxon>
    </lineage>
</organism>
<proteinExistence type="predicted"/>
<keyword evidence="4" id="KW-1185">Reference proteome</keyword>
<comment type="caution">
    <text evidence="3">The sequence shown here is derived from an EMBL/GenBank/DDBJ whole genome shotgun (WGS) entry which is preliminary data.</text>
</comment>
<evidence type="ECO:0008006" key="5">
    <source>
        <dbReference type="Google" id="ProtNLM"/>
    </source>
</evidence>
<evidence type="ECO:0000313" key="3">
    <source>
        <dbReference type="EMBL" id="MBP2048394.1"/>
    </source>
</evidence>